<gene>
    <name evidence="1" type="ORF">SAMN04489732_101751</name>
</gene>
<sequence length="95" mass="10536">MHRGQQREGSADDRKAKYGNQFWLGRIDAVVINAGYGLFGAVEEFIDEQVRHQLATAAGTDARQPLAMVATITKLTRCTFLPSLLSWVATREEPS</sequence>
<dbReference type="Proteomes" id="UP000198582">
    <property type="component" value="Unassembled WGS sequence"/>
</dbReference>
<evidence type="ECO:0000313" key="1">
    <source>
        <dbReference type="EMBL" id="SEO64594.1"/>
    </source>
</evidence>
<protein>
    <submittedName>
        <fullName evidence="1">Uncharacterized protein</fullName>
    </submittedName>
</protein>
<accession>A0A1H8REM2</accession>
<proteinExistence type="predicted"/>
<dbReference type="STRING" id="394193.SAMN04489732_101751"/>
<keyword evidence="2" id="KW-1185">Reference proteome</keyword>
<dbReference type="EMBL" id="FOEF01000001">
    <property type="protein sequence ID" value="SEO64594.1"/>
    <property type="molecule type" value="Genomic_DNA"/>
</dbReference>
<reference evidence="1 2" key="1">
    <citation type="submission" date="2016-10" db="EMBL/GenBank/DDBJ databases">
        <authorList>
            <person name="de Groot N.N."/>
        </authorList>
    </citation>
    <scope>NUCLEOTIDE SEQUENCE [LARGE SCALE GENOMIC DNA]</scope>
    <source>
        <strain evidence="1 2">DSM 44993</strain>
    </source>
</reference>
<dbReference type="RefSeq" id="WP_091612330.1">
    <property type="nucleotide sequence ID" value="NZ_FOEF01000001.1"/>
</dbReference>
<organism evidence="1 2">
    <name type="scientific">Amycolatopsis saalfeldensis</name>
    <dbReference type="NCBI Taxonomy" id="394193"/>
    <lineage>
        <taxon>Bacteria</taxon>
        <taxon>Bacillati</taxon>
        <taxon>Actinomycetota</taxon>
        <taxon>Actinomycetes</taxon>
        <taxon>Pseudonocardiales</taxon>
        <taxon>Pseudonocardiaceae</taxon>
        <taxon>Amycolatopsis</taxon>
    </lineage>
</organism>
<evidence type="ECO:0000313" key="2">
    <source>
        <dbReference type="Proteomes" id="UP000198582"/>
    </source>
</evidence>
<name>A0A1H8REM2_9PSEU</name>
<dbReference type="AlphaFoldDB" id="A0A1H8REM2"/>